<dbReference type="EMBL" id="CAKKTJ010000330">
    <property type="protein sequence ID" value="CAH0481885.1"/>
    <property type="molecule type" value="Genomic_DNA"/>
</dbReference>
<evidence type="ECO:0000313" key="3">
    <source>
        <dbReference type="Proteomes" id="UP001160483"/>
    </source>
</evidence>
<feature type="compositionally biased region" description="Acidic residues" evidence="1">
    <location>
        <begin position="571"/>
        <end position="580"/>
    </location>
</feature>
<feature type="region of interest" description="Disordered" evidence="1">
    <location>
        <begin position="430"/>
        <end position="456"/>
    </location>
</feature>
<sequence>MSDNNDEDTHGFRSFSDLFHTRPSQIKEQLSQYDMSHHVLTRFYQQQQQQQEEEKEKKRWVMYQHVAAKFNGVEIADSLGTIGVTSIDDDSGIIWLQTMQSDSNALERHEKSKLTGALFFTIEKVLDVVPIAVQNKFEGVEIQLMHGNQLELTFMPGSFAHETHRDTFLETLKKHMSDTALDEAKVTTTSARQKKQELRRLVRRYTKLDDKSQEGLEIAKQVYADTGYYLGPMTKANPKFAADAEYRRKSMEDLTCFLHRMNQEWSDADSQRETHTKAKHFCNKKGLFKYTDTVTGVQIPSRTYEERYLKYVKAHEVNPVLHLFPSQEKATQGDKIAENGLPAPLAVLEPDEGAKLFLTATFGINIVPSCIIGKDFFSSGAKHVLSDIQRYRNEDMAFRAAVDSCRENVWHRWGTTFDLVSGKRAIQAGQGDFADQSQPKTGIAGKRKRARERRQSLVLPTTDDLQSTIEASVANNSEDANDATLSRSEPRQTQLKSSRFTPHRSDTAQKSRRKYRRQSTTHQVNLASVATNMAENKTIAENCRVARSSRKSPQSRYSANGYVRETSSLEMVEDEDSDMC</sequence>
<accession>A0AAU9L8V8</accession>
<evidence type="ECO:0000313" key="2">
    <source>
        <dbReference type="EMBL" id="CAH0481885.1"/>
    </source>
</evidence>
<gene>
    <name evidence="2" type="ORF">PBS003_LOCUS8486</name>
</gene>
<feature type="region of interest" description="Disordered" evidence="1">
    <location>
        <begin position="545"/>
        <end position="580"/>
    </location>
</feature>
<comment type="caution">
    <text evidence="2">The sequence shown here is derived from an EMBL/GenBank/DDBJ whole genome shotgun (WGS) entry which is preliminary data.</text>
</comment>
<organism evidence="2 3">
    <name type="scientific">Peronospora belbahrii</name>
    <dbReference type="NCBI Taxonomy" id="622444"/>
    <lineage>
        <taxon>Eukaryota</taxon>
        <taxon>Sar</taxon>
        <taxon>Stramenopiles</taxon>
        <taxon>Oomycota</taxon>
        <taxon>Peronosporomycetes</taxon>
        <taxon>Peronosporales</taxon>
        <taxon>Peronosporaceae</taxon>
        <taxon>Peronospora</taxon>
    </lineage>
</organism>
<evidence type="ECO:0000256" key="1">
    <source>
        <dbReference type="SAM" id="MobiDB-lite"/>
    </source>
</evidence>
<feature type="compositionally biased region" description="Polar residues" evidence="1">
    <location>
        <begin position="472"/>
        <end position="500"/>
    </location>
</feature>
<dbReference type="Proteomes" id="UP001160483">
    <property type="component" value="Unassembled WGS sequence"/>
</dbReference>
<proteinExistence type="predicted"/>
<protein>
    <submittedName>
        <fullName evidence="2">Uncharacterized protein</fullName>
    </submittedName>
</protein>
<name>A0AAU9L8V8_9STRA</name>
<reference evidence="2" key="1">
    <citation type="submission" date="2021-11" db="EMBL/GenBank/DDBJ databases">
        <authorList>
            <person name="Islam A."/>
            <person name="Islam S."/>
            <person name="Flora M.S."/>
            <person name="Rahman M."/>
            <person name="Ziaur R.M."/>
            <person name="Epstein J.H."/>
            <person name="Hassan M."/>
            <person name="Klassen M."/>
            <person name="Woodard K."/>
            <person name="Webb A."/>
            <person name="Webby R.J."/>
            <person name="El Zowalaty M.E."/>
        </authorList>
    </citation>
    <scope>NUCLEOTIDE SEQUENCE</scope>
    <source>
        <strain evidence="2">Pbs3</strain>
    </source>
</reference>
<feature type="compositionally biased region" description="Basic residues" evidence="1">
    <location>
        <begin position="510"/>
        <end position="519"/>
    </location>
</feature>
<feature type="region of interest" description="Disordered" evidence="1">
    <location>
        <begin position="472"/>
        <end position="522"/>
    </location>
</feature>
<dbReference type="AlphaFoldDB" id="A0AAU9L8V8"/>